<keyword evidence="4 9" id="KW-0819">tRNA processing</keyword>
<comment type="similarity">
    <text evidence="9">Belongs to the SUA5 family. TsaC subfamily.</text>
</comment>
<evidence type="ECO:0000256" key="8">
    <source>
        <dbReference type="ARBA" id="ARBA00048366"/>
    </source>
</evidence>
<dbReference type="GO" id="GO:0003725">
    <property type="term" value="F:double-stranded RNA binding"/>
    <property type="evidence" value="ECO:0007669"/>
    <property type="project" value="InterPro"/>
</dbReference>
<comment type="subcellular location">
    <subcellularLocation>
        <location evidence="1 9">Cytoplasm</location>
    </subcellularLocation>
</comment>
<name>K6WW79_9ALTE</name>
<dbReference type="GO" id="GO:0002949">
    <property type="term" value="P:tRNA threonylcarbamoyladenosine modification"/>
    <property type="evidence" value="ECO:0007669"/>
    <property type="project" value="UniProtKB-UniRule"/>
</dbReference>
<evidence type="ECO:0000256" key="9">
    <source>
        <dbReference type="HAMAP-Rule" id="MF_01852"/>
    </source>
</evidence>
<organism evidence="11 12">
    <name type="scientific">Aliiglaciecola lipolytica E3</name>
    <dbReference type="NCBI Taxonomy" id="1127673"/>
    <lineage>
        <taxon>Bacteria</taxon>
        <taxon>Pseudomonadati</taxon>
        <taxon>Pseudomonadota</taxon>
        <taxon>Gammaproteobacteria</taxon>
        <taxon>Alteromonadales</taxon>
        <taxon>Alteromonadaceae</taxon>
        <taxon>Aliiglaciecola</taxon>
    </lineage>
</organism>
<dbReference type="EMBL" id="BAEN01000002">
    <property type="protein sequence ID" value="GAC12709.1"/>
    <property type="molecule type" value="Genomic_DNA"/>
</dbReference>
<dbReference type="GO" id="GO:0061710">
    <property type="term" value="F:L-threonylcarbamoyladenylate synthase"/>
    <property type="evidence" value="ECO:0007669"/>
    <property type="project" value="UniProtKB-EC"/>
</dbReference>
<evidence type="ECO:0000256" key="2">
    <source>
        <dbReference type="ARBA" id="ARBA00022490"/>
    </source>
</evidence>
<proteinExistence type="inferred from homology"/>
<keyword evidence="12" id="KW-1185">Reference proteome</keyword>
<evidence type="ECO:0000256" key="6">
    <source>
        <dbReference type="ARBA" id="ARBA00022741"/>
    </source>
</evidence>
<sequence>MFSRMDISQNPQLFKQQFLDGEVFAYPTEAVYGLGCDPTNEAAVMKLLALKNRSLEKGLIVIANSKKQLTKFVDFSRVEPEILKQVDDSWPGPNTWLLPKKQGTPDFITGGSELIAVRVSSHPLVVDICRLLDSAVISTSANKSGEEPAKNCQQVFSQFGESLLCLHGSVGTQKNPSQIRNGLTGETVRAS</sequence>
<dbReference type="AlphaFoldDB" id="K6WW79"/>
<dbReference type="Proteomes" id="UP000006334">
    <property type="component" value="Unassembled WGS sequence"/>
</dbReference>
<feature type="domain" description="YrdC-like" evidence="10">
    <location>
        <begin position="4"/>
        <end position="191"/>
    </location>
</feature>
<evidence type="ECO:0000256" key="7">
    <source>
        <dbReference type="ARBA" id="ARBA00022840"/>
    </source>
</evidence>
<comment type="caution">
    <text evidence="11">The sequence shown here is derived from an EMBL/GenBank/DDBJ whole genome shotgun (WGS) entry which is preliminary data.</text>
</comment>
<dbReference type="Pfam" id="PF01300">
    <property type="entry name" value="Sua5_yciO_yrdC"/>
    <property type="match status" value="1"/>
</dbReference>
<evidence type="ECO:0000313" key="12">
    <source>
        <dbReference type="Proteomes" id="UP000006334"/>
    </source>
</evidence>
<keyword evidence="5 9" id="KW-0548">Nucleotidyltransferase</keyword>
<dbReference type="InterPro" id="IPR050156">
    <property type="entry name" value="TC-AMP_synthase_SUA5"/>
</dbReference>
<evidence type="ECO:0000256" key="1">
    <source>
        <dbReference type="ARBA" id="ARBA00004496"/>
    </source>
</evidence>
<dbReference type="HAMAP" id="MF_01852">
    <property type="entry name" value="TsaC"/>
    <property type="match status" value="1"/>
</dbReference>
<comment type="catalytic activity">
    <reaction evidence="8 9">
        <text>L-threonine + hydrogencarbonate + ATP = L-threonylcarbamoyladenylate + diphosphate + H2O</text>
        <dbReference type="Rhea" id="RHEA:36407"/>
        <dbReference type="ChEBI" id="CHEBI:15377"/>
        <dbReference type="ChEBI" id="CHEBI:17544"/>
        <dbReference type="ChEBI" id="CHEBI:30616"/>
        <dbReference type="ChEBI" id="CHEBI:33019"/>
        <dbReference type="ChEBI" id="CHEBI:57926"/>
        <dbReference type="ChEBI" id="CHEBI:73682"/>
        <dbReference type="EC" id="2.7.7.87"/>
    </reaction>
</comment>
<accession>K6WW79</accession>
<reference evidence="11 12" key="1">
    <citation type="journal article" date="2017" name="Antonie Van Leeuwenhoek">
        <title>Rhizobium rhizosphaerae sp. nov., a novel species isolated from rice rhizosphere.</title>
        <authorList>
            <person name="Zhao J.J."/>
            <person name="Zhang J."/>
            <person name="Zhang R.J."/>
            <person name="Zhang C.W."/>
            <person name="Yin H.Q."/>
            <person name="Zhang X.X."/>
        </authorList>
    </citation>
    <scope>NUCLEOTIDE SEQUENCE [LARGE SCALE GENOMIC DNA]</scope>
    <source>
        <strain evidence="11 12">E3</strain>
    </source>
</reference>
<dbReference type="GO" id="GO:0006450">
    <property type="term" value="P:regulation of translational fidelity"/>
    <property type="evidence" value="ECO:0007669"/>
    <property type="project" value="TreeGrafter"/>
</dbReference>
<dbReference type="STRING" id="1127673.GLIP_0054"/>
<dbReference type="InterPro" id="IPR023535">
    <property type="entry name" value="TC-AMP_synthase"/>
</dbReference>
<keyword evidence="6 9" id="KW-0547">Nucleotide-binding</keyword>
<keyword evidence="2 9" id="KW-0963">Cytoplasm</keyword>
<gene>
    <name evidence="9" type="primary">tsaC</name>
    <name evidence="11" type="synonym">rimN</name>
    <name evidence="11" type="ORF">GLIP_0054</name>
</gene>
<keyword evidence="7 9" id="KW-0067">ATP-binding</keyword>
<dbReference type="GO" id="GO:0005737">
    <property type="term" value="C:cytoplasm"/>
    <property type="evidence" value="ECO:0007669"/>
    <property type="project" value="UniProtKB-SubCell"/>
</dbReference>
<dbReference type="SUPFAM" id="SSF55821">
    <property type="entry name" value="YrdC/RibB"/>
    <property type="match status" value="1"/>
</dbReference>
<dbReference type="PANTHER" id="PTHR17490:SF18">
    <property type="entry name" value="THREONYLCARBAMOYL-AMP SYNTHASE"/>
    <property type="match status" value="1"/>
</dbReference>
<evidence type="ECO:0000313" key="11">
    <source>
        <dbReference type="EMBL" id="GAC12709.1"/>
    </source>
</evidence>
<dbReference type="InterPro" id="IPR006070">
    <property type="entry name" value="Sua5-like_dom"/>
</dbReference>
<dbReference type="PROSITE" id="PS51163">
    <property type="entry name" value="YRDC"/>
    <property type="match status" value="1"/>
</dbReference>
<dbReference type="eggNOG" id="COG0009">
    <property type="taxonomic scope" value="Bacteria"/>
</dbReference>
<evidence type="ECO:0000256" key="5">
    <source>
        <dbReference type="ARBA" id="ARBA00022695"/>
    </source>
</evidence>
<protein>
    <recommendedName>
        <fullName evidence="9">Threonylcarbamoyl-AMP synthase</fullName>
        <shortName evidence="9">TC-AMP synthase</shortName>
        <ecNumber evidence="9">2.7.7.87</ecNumber>
    </recommendedName>
    <alternativeName>
        <fullName evidence="9">L-threonylcarbamoyladenylate synthase</fullName>
    </alternativeName>
    <alternativeName>
        <fullName evidence="9">t(6)A37 threonylcarbamoyladenosine biosynthesis protein TsaC</fullName>
    </alternativeName>
    <alternativeName>
        <fullName evidence="9">tRNA threonylcarbamoyladenosine biosynthesis protein TsaC</fullName>
    </alternativeName>
</protein>
<dbReference type="InterPro" id="IPR017945">
    <property type="entry name" value="DHBP_synth_RibB-like_a/b_dom"/>
</dbReference>
<dbReference type="GO" id="GO:0000049">
    <property type="term" value="F:tRNA binding"/>
    <property type="evidence" value="ECO:0007669"/>
    <property type="project" value="TreeGrafter"/>
</dbReference>
<dbReference type="Gene3D" id="3.90.870.10">
    <property type="entry name" value="DHBP synthase"/>
    <property type="match status" value="1"/>
</dbReference>
<dbReference type="EC" id="2.7.7.87" evidence="9"/>
<dbReference type="GO" id="GO:0005524">
    <property type="term" value="F:ATP binding"/>
    <property type="evidence" value="ECO:0007669"/>
    <property type="project" value="UniProtKB-UniRule"/>
</dbReference>
<dbReference type="PANTHER" id="PTHR17490">
    <property type="entry name" value="SUA5"/>
    <property type="match status" value="1"/>
</dbReference>
<evidence type="ECO:0000256" key="3">
    <source>
        <dbReference type="ARBA" id="ARBA00022679"/>
    </source>
</evidence>
<evidence type="ECO:0000259" key="10">
    <source>
        <dbReference type="PROSITE" id="PS51163"/>
    </source>
</evidence>
<comment type="function">
    <text evidence="9">Required for the formation of a threonylcarbamoyl group on adenosine at position 37 (t(6)A37) in tRNAs that read codons beginning with adenine. Catalyzes the conversion of L-threonine, HCO(3)(-)/CO(2) and ATP to give threonylcarbamoyl-AMP (TC-AMP) as the acyladenylate intermediate, with the release of diphosphate.</text>
</comment>
<evidence type="ECO:0000256" key="4">
    <source>
        <dbReference type="ARBA" id="ARBA00022694"/>
    </source>
</evidence>
<keyword evidence="3 9" id="KW-0808">Transferase</keyword>